<dbReference type="Proteomes" id="UP001597544">
    <property type="component" value="Unassembled WGS sequence"/>
</dbReference>
<feature type="binding site" evidence="7">
    <location>
        <position position="56"/>
    </location>
    <ligand>
        <name>substrate</name>
    </ligand>
</feature>
<reference evidence="9" key="1">
    <citation type="journal article" date="2019" name="Int. J. Syst. Evol. Microbiol.">
        <title>The Global Catalogue of Microorganisms (GCM) 10K type strain sequencing project: providing services to taxonomists for standard genome sequencing and annotation.</title>
        <authorList>
            <consortium name="The Broad Institute Genomics Platform"/>
            <consortium name="The Broad Institute Genome Sequencing Center for Infectious Disease"/>
            <person name="Wu L."/>
            <person name="Ma J."/>
        </authorList>
    </citation>
    <scope>NUCLEOTIDE SEQUENCE [LARGE SCALE GENOMIC DNA]</scope>
    <source>
        <strain evidence="9">KCTC 42498</strain>
    </source>
</reference>
<comment type="similarity">
    <text evidence="7">Belongs to the shikimate kinase family.</text>
</comment>
<feature type="binding site" evidence="7">
    <location>
        <position position="79"/>
    </location>
    <ligand>
        <name>substrate</name>
    </ligand>
</feature>
<keyword evidence="9" id="KW-1185">Reference proteome</keyword>
<dbReference type="EMBL" id="JBHULU010000004">
    <property type="protein sequence ID" value="MFD2513097.1"/>
    <property type="molecule type" value="Genomic_DNA"/>
</dbReference>
<feature type="binding site" evidence="7">
    <location>
        <position position="32"/>
    </location>
    <ligand>
        <name>substrate</name>
    </ligand>
</feature>
<dbReference type="SUPFAM" id="SSF52540">
    <property type="entry name" value="P-loop containing nucleoside triphosphate hydrolases"/>
    <property type="match status" value="1"/>
</dbReference>
<dbReference type="EC" id="2.7.1.71" evidence="7"/>
<keyword evidence="7" id="KW-0460">Magnesium</keyword>
<comment type="cofactor">
    <cofactor evidence="7">
        <name>Mg(2+)</name>
        <dbReference type="ChEBI" id="CHEBI:18420"/>
    </cofactor>
    <text evidence="7">Binds 1 Mg(2+) ion per subunit.</text>
</comment>
<keyword evidence="4 7" id="KW-0418">Kinase</keyword>
<comment type="caution">
    <text evidence="8">The sequence shown here is derived from an EMBL/GenBank/DDBJ whole genome shotgun (WGS) entry which is preliminary data.</text>
</comment>
<dbReference type="CDD" id="cd00464">
    <property type="entry name" value="SK"/>
    <property type="match status" value="1"/>
</dbReference>
<dbReference type="InterPro" id="IPR027417">
    <property type="entry name" value="P-loop_NTPase"/>
</dbReference>
<organism evidence="8 9">
    <name type="scientific">Pontibacter locisalis</name>
    <dbReference type="NCBI Taxonomy" id="1719035"/>
    <lineage>
        <taxon>Bacteria</taxon>
        <taxon>Pseudomonadati</taxon>
        <taxon>Bacteroidota</taxon>
        <taxon>Cytophagia</taxon>
        <taxon>Cytophagales</taxon>
        <taxon>Hymenobacteraceae</taxon>
        <taxon>Pontibacter</taxon>
    </lineage>
</organism>
<evidence type="ECO:0000256" key="1">
    <source>
        <dbReference type="ARBA" id="ARBA00022605"/>
    </source>
</evidence>
<feature type="binding site" evidence="7">
    <location>
        <position position="14"/>
    </location>
    <ligand>
        <name>Mg(2+)</name>
        <dbReference type="ChEBI" id="CHEBI:18420"/>
    </ligand>
</feature>
<feature type="binding site" evidence="7">
    <location>
        <position position="119"/>
    </location>
    <ligand>
        <name>ATP</name>
        <dbReference type="ChEBI" id="CHEBI:30616"/>
    </ligand>
</feature>
<dbReference type="PANTHER" id="PTHR21087:SF16">
    <property type="entry name" value="SHIKIMATE KINASE 1, CHLOROPLASTIC"/>
    <property type="match status" value="1"/>
</dbReference>
<feature type="binding site" evidence="7">
    <location>
        <begin position="10"/>
        <end position="15"/>
    </location>
    <ligand>
        <name>ATP</name>
        <dbReference type="ChEBI" id="CHEBI:30616"/>
    </ligand>
</feature>
<dbReference type="RefSeq" id="WP_377503555.1">
    <property type="nucleotide sequence ID" value="NZ_JBHULU010000004.1"/>
</dbReference>
<gene>
    <name evidence="7" type="primary">aroK</name>
    <name evidence="8" type="ORF">ACFSRY_04420</name>
</gene>
<evidence type="ECO:0000313" key="9">
    <source>
        <dbReference type="Proteomes" id="UP001597544"/>
    </source>
</evidence>
<comment type="function">
    <text evidence="7">Catalyzes the specific phosphorylation of the 3-hydroxyl group of shikimic acid using ATP as a cosubstrate.</text>
</comment>
<keyword evidence="5 7" id="KW-0067">ATP-binding</keyword>
<dbReference type="Gene3D" id="3.40.50.300">
    <property type="entry name" value="P-loop containing nucleotide triphosphate hydrolases"/>
    <property type="match status" value="1"/>
</dbReference>
<evidence type="ECO:0000256" key="7">
    <source>
        <dbReference type="HAMAP-Rule" id="MF_00109"/>
    </source>
</evidence>
<feature type="binding site" evidence="7">
    <location>
        <position position="141"/>
    </location>
    <ligand>
        <name>substrate</name>
    </ligand>
</feature>
<keyword evidence="7" id="KW-0963">Cytoplasm</keyword>
<dbReference type="PANTHER" id="PTHR21087">
    <property type="entry name" value="SHIKIMATE KINASE"/>
    <property type="match status" value="1"/>
</dbReference>
<dbReference type="PRINTS" id="PR01100">
    <property type="entry name" value="SHIKIMTKNASE"/>
</dbReference>
<keyword evidence="1 7" id="KW-0028">Amino-acid biosynthesis</keyword>
<proteinExistence type="inferred from homology"/>
<keyword evidence="7" id="KW-0479">Metal-binding</keyword>
<protein>
    <recommendedName>
        <fullName evidence="7">Shikimate kinase</fullName>
        <shortName evidence="7">SK</shortName>
        <ecNumber evidence="7">2.7.1.71</ecNumber>
    </recommendedName>
</protein>
<sequence>MRVFLTGMMGSGKTTLGGQLAKLLNYPFIDLDEYIEQRAQKTIPQIFADEGQDKFRLLERQALEELVQQHNKAVIATGGGAPCFFDNIDFLNSHGENIFLDVPVEEIFNRLLASDLALRPLLSGKSEEEVKSFLTKTLEGRIRFYERARYRVSGSNITAIHLQKLLNHN</sequence>
<evidence type="ECO:0000313" key="8">
    <source>
        <dbReference type="EMBL" id="MFD2513097.1"/>
    </source>
</evidence>
<comment type="caution">
    <text evidence="7">Lacks conserved residue(s) required for the propagation of feature annotation.</text>
</comment>
<dbReference type="InterPro" id="IPR031322">
    <property type="entry name" value="Shikimate/glucono_kinase"/>
</dbReference>
<evidence type="ECO:0000256" key="5">
    <source>
        <dbReference type="ARBA" id="ARBA00022840"/>
    </source>
</evidence>
<evidence type="ECO:0000256" key="3">
    <source>
        <dbReference type="ARBA" id="ARBA00022741"/>
    </source>
</evidence>
<keyword evidence="3 7" id="KW-0547">Nucleotide-binding</keyword>
<comment type="pathway">
    <text evidence="7">Metabolic intermediate biosynthesis; chorismate biosynthesis; chorismate from D-erythrose 4-phosphate and phosphoenolpyruvate: step 5/7.</text>
</comment>
<dbReference type="GO" id="GO:0016301">
    <property type="term" value="F:kinase activity"/>
    <property type="evidence" value="ECO:0007669"/>
    <property type="project" value="UniProtKB-KW"/>
</dbReference>
<accession>A0ABW5IHI8</accession>
<dbReference type="HAMAP" id="MF_00109">
    <property type="entry name" value="Shikimate_kinase"/>
    <property type="match status" value="1"/>
</dbReference>
<keyword evidence="2 7" id="KW-0808">Transferase</keyword>
<evidence type="ECO:0000256" key="6">
    <source>
        <dbReference type="ARBA" id="ARBA00023141"/>
    </source>
</evidence>
<comment type="subunit">
    <text evidence="7">Monomer.</text>
</comment>
<name>A0ABW5IHI8_9BACT</name>
<comment type="catalytic activity">
    <reaction evidence="7">
        <text>shikimate + ATP = 3-phosphoshikimate + ADP + H(+)</text>
        <dbReference type="Rhea" id="RHEA:13121"/>
        <dbReference type="ChEBI" id="CHEBI:15378"/>
        <dbReference type="ChEBI" id="CHEBI:30616"/>
        <dbReference type="ChEBI" id="CHEBI:36208"/>
        <dbReference type="ChEBI" id="CHEBI:145989"/>
        <dbReference type="ChEBI" id="CHEBI:456216"/>
        <dbReference type="EC" id="2.7.1.71"/>
    </reaction>
</comment>
<evidence type="ECO:0000256" key="4">
    <source>
        <dbReference type="ARBA" id="ARBA00022777"/>
    </source>
</evidence>
<evidence type="ECO:0000256" key="2">
    <source>
        <dbReference type="ARBA" id="ARBA00022679"/>
    </source>
</evidence>
<comment type="subcellular location">
    <subcellularLocation>
        <location evidence="7">Cytoplasm</location>
    </subcellularLocation>
</comment>
<dbReference type="InterPro" id="IPR000623">
    <property type="entry name" value="Shikimate_kinase/TSH1"/>
</dbReference>
<keyword evidence="6 7" id="KW-0057">Aromatic amino acid biosynthesis</keyword>
<dbReference type="Pfam" id="PF01202">
    <property type="entry name" value="SKI"/>
    <property type="match status" value="1"/>
</dbReference>